<accession>A0AAE3QXJ1</accession>
<evidence type="ECO:0000313" key="11">
    <source>
        <dbReference type="Proteomes" id="UP001241110"/>
    </source>
</evidence>
<protein>
    <submittedName>
        <fullName evidence="10">Response regulator</fullName>
    </submittedName>
</protein>
<dbReference type="InterPro" id="IPR036390">
    <property type="entry name" value="WH_DNA-bd_sf"/>
</dbReference>
<feature type="domain" description="HTH crp-type" evidence="9">
    <location>
        <begin position="275"/>
        <end position="346"/>
    </location>
</feature>
<dbReference type="CDD" id="cd17574">
    <property type="entry name" value="REC_OmpR"/>
    <property type="match status" value="1"/>
</dbReference>
<feature type="modified residue" description="4-aspartylphosphate" evidence="6">
    <location>
        <position position="52"/>
    </location>
</feature>
<dbReference type="SMART" id="SM00419">
    <property type="entry name" value="HTH_CRP"/>
    <property type="match status" value="1"/>
</dbReference>
<dbReference type="InterPro" id="IPR014710">
    <property type="entry name" value="RmlC-like_jellyroll"/>
</dbReference>
<dbReference type="PRINTS" id="PR00034">
    <property type="entry name" value="HTHCRP"/>
</dbReference>
<evidence type="ECO:0000256" key="3">
    <source>
        <dbReference type="ARBA" id="ARBA00023015"/>
    </source>
</evidence>
<comment type="caution">
    <text evidence="10">The sequence shown here is derived from an EMBL/GenBank/DDBJ whole genome shotgun (WGS) entry which is preliminary data.</text>
</comment>
<dbReference type="Gene3D" id="2.60.120.10">
    <property type="entry name" value="Jelly Rolls"/>
    <property type="match status" value="1"/>
</dbReference>
<organism evidence="10 11">
    <name type="scientific">Xanthocytophaga flava</name>
    <dbReference type="NCBI Taxonomy" id="3048013"/>
    <lineage>
        <taxon>Bacteria</taxon>
        <taxon>Pseudomonadati</taxon>
        <taxon>Bacteroidota</taxon>
        <taxon>Cytophagia</taxon>
        <taxon>Cytophagales</taxon>
        <taxon>Rhodocytophagaceae</taxon>
        <taxon>Xanthocytophaga</taxon>
    </lineage>
</organism>
<dbReference type="AlphaFoldDB" id="A0AAE3QXJ1"/>
<evidence type="ECO:0000256" key="6">
    <source>
        <dbReference type="PROSITE-ProRule" id="PRU00169"/>
    </source>
</evidence>
<dbReference type="GO" id="GO:0006355">
    <property type="term" value="P:regulation of DNA-templated transcription"/>
    <property type="evidence" value="ECO:0007669"/>
    <property type="project" value="InterPro"/>
</dbReference>
<dbReference type="PROSITE" id="PS50110">
    <property type="entry name" value="RESPONSE_REGULATORY"/>
    <property type="match status" value="1"/>
</dbReference>
<evidence type="ECO:0000256" key="1">
    <source>
        <dbReference type="ARBA" id="ARBA00022553"/>
    </source>
</evidence>
<evidence type="ECO:0000259" key="9">
    <source>
        <dbReference type="PROSITE" id="PS51063"/>
    </source>
</evidence>
<dbReference type="Pfam" id="PF00072">
    <property type="entry name" value="Response_reg"/>
    <property type="match status" value="1"/>
</dbReference>
<evidence type="ECO:0000313" key="10">
    <source>
        <dbReference type="EMBL" id="MDJ1485263.1"/>
    </source>
</evidence>
<dbReference type="InterPro" id="IPR039420">
    <property type="entry name" value="WalR-like"/>
</dbReference>
<dbReference type="RefSeq" id="WP_313987578.1">
    <property type="nucleotide sequence ID" value="NZ_JASJOS010000019.1"/>
</dbReference>
<keyword evidence="4" id="KW-0238">DNA-binding</keyword>
<dbReference type="GO" id="GO:0005829">
    <property type="term" value="C:cytosol"/>
    <property type="evidence" value="ECO:0007669"/>
    <property type="project" value="TreeGrafter"/>
</dbReference>
<keyword evidence="3" id="KW-0805">Transcription regulation</keyword>
<reference evidence="10" key="1">
    <citation type="submission" date="2023-05" db="EMBL/GenBank/DDBJ databases">
        <authorList>
            <person name="Zhang X."/>
        </authorList>
    </citation>
    <scope>NUCLEOTIDE SEQUENCE</scope>
    <source>
        <strain evidence="10">YF14B1</strain>
    </source>
</reference>
<dbReference type="GO" id="GO:0000156">
    <property type="term" value="F:phosphorelay response regulator activity"/>
    <property type="evidence" value="ECO:0007669"/>
    <property type="project" value="TreeGrafter"/>
</dbReference>
<sequence length="353" mass="40291">MRSILLIEDNTEVRENTAEILQLASYRVFTAANGKAGVEIAKAERPDLIICDIMMPELDGYGVLHLLSRDTNTAGIPFIFLTAKTEKEDFRKGMNLGADDYLTKPFDDLTLLDAIEMRLRKTDTLRKTFQKDAEGLTEFINEAKSTGDLNQLLNGDRKVIRLKKKQLLFSEGDYPSALYFISKGKVKTYKTNEEGREYITALHSEGDFVGYTDLLEESQYNESAAALDDAEIIVVNRQDFFTLLYQNREVANKFIKMLSNDVIEKEERLLKLAYNSVRKRVAESLLMIYDRYTKEGQNVPEIPVSREDLSSLAGASKETVIRTLSDFKDEKLIDINGKHIRLLNLTKLKNMRN</sequence>
<evidence type="ECO:0000256" key="4">
    <source>
        <dbReference type="ARBA" id="ARBA00023125"/>
    </source>
</evidence>
<dbReference type="InterPro" id="IPR036388">
    <property type="entry name" value="WH-like_DNA-bd_sf"/>
</dbReference>
<dbReference type="EMBL" id="JASJOS010000019">
    <property type="protein sequence ID" value="MDJ1485263.1"/>
    <property type="molecule type" value="Genomic_DNA"/>
</dbReference>
<dbReference type="GO" id="GO:0000976">
    <property type="term" value="F:transcription cis-regulatory region binding"/>
    <property type="evidence" value="ECO:0007669"/>
    <property type="project" value="TreeGrafter"/>
</dbReference>
<evidence type="ECO:0000256" key="5">
    <source>
        <dbReference type="ARBA" id="ARBA00023163"/>
    </source>
</evidence>
<dbReference type="PANTHER" id="PTHR48111">
    <property type="entry name" value="REGULATOR OF RPOS"/>
    <property type="match status" value="1"/>
</dbReference>
<dbReference type="SMART" id="SM00448">
    <property type="entry name" value="REC"/>
    <property type="match status" value="1"/>
</dbReference>
<feature type="domain" description="Cyclic nucleotide-binding" evidence="7">
    <location>
        <begin position="140"/>
        <end position="261"/>
    </location>
</feature>
<keyword evidence="5" id="KW-0804">Transcription</keyword>
<keyword evidence="2" id="KW-0902">Two-component regulatory system</keyword>
<dbReference type="InterPro" id="IPR012318">
    <property type="entry name" value="HTH_CRP"/>
</dbReference>
<dbReference type="SUPFAM" id="SSF51206">
    <property type="entry name" value="cAMP-binding domain-like"/>
    <property type="match status" value="1"/>
</dbReference>
<feature type="domain" description="Response regulatory" evidence="8">
    <location>
        <begin position="3"/>
        <end position="119"/>
    </location>
</feature>
<evidence type="ECO:0000256" key="2">
    <source>
        <dbReference type="ARBA" id="ARBA00023012"/>
    </source>
</evidence>
<dbReference type="InterPro" id="IPR000595">
    <property type="entry name" value="cNMP-bd_dom"/>
</dbReference>
<dbReference type="PROSITE" id="PS50042">
    <property type="entry name" value="CNMP_BINDING_3"/>
    <property type="match status" value="1"/>
</dbReference>
<dbReference type="InterPro" id="IPR011006">
    <property type="entry name" value="CheY-like_superfamily"/>
</dbReference>
<dbReference type="InterPro" id="IPR001789">
    <property type="entry name" value="Sig_transdc_resp-reg_receiver"/>
</dbReference>
<proteinExistence type="predicted"/>
<evidence type="ECO:0000259" key="8">
    <source>
        <dbReference type="PROSITE" id="PS50110"/>
    </source>
</evidence>
<dbReference type="SMART" id="SM00100">
    <property type="entry name" value="cNMP"/>
    <property type="match status" value="1"/>
</dbReference>
<dbReference type="PANTHER" id="PTHR48111:SF4">
    <property type="entry name" value="DNA-BINDING DUAL TRANSCRIPTIONAL REGULATOR OMPR"/>
    <property type="match status" value="1"/>
</dbReference>
<dbReference type="Proteomes" id="UP001241110">
    <property type="component" value="Unassembled WGS sequence"/>
</dbReference>
<dbReference type="Gene3D" id="1.10.10.10">
    <property type="entry name" value="Winged helix-like DNA-binding domain superfamily/Winged helix DNA-binding domain"/>
    <property type="match status" value="1"/>
</dbReference>
<dbReference type="Pfam" id="PF13545">
    <property type="entry name" value="HTH_Crp_2"/>
    <property type="match status" value="1"/>
</dbReference>
<dbReference type="SUPFAM" id="SSF46785">
    <property type="entry name" value="Winged helix' DNA-binding domain"/>
    <property type="match status" value="1"/>
</dbReference>
<dbReference type="Pfam" id="PF00027">
    <property type="entry name" value="cNMP_binding"/>
    <property type="match status" value="1"/>
</dbReference>
<dbReference type="CDD" id="cd00038">
    <property type="entry name" value="CAP_ED"/>
    <property type="match status" value="1"/>
</dbReference>
<gene>
    <name evidence="10" type="ORF">QNI16_32530</name>
</gene>
<dbReference type="GO" id="GO:0032993">
    <property type="term" value="C:protein-DNA complex"/>
    <property type="evidence" value="ECO:0007669"/>
    <property type="project" value="TreeGrafter"/>
</dbReference>
<dbReference type="SUPFAM" id="SSF52172">
    <property type="entry name" value="CheY-like"/>
    <property type="match status" value="1"/>
</dbReference>
<name>A0AAE3QXJ1_9BACT</name>
<dbReference type="Gene3D" id="3.40.50.2300">
    <property type="match status" value="1"/>
</dbReference>
<evidence type="ECO:0000259" key="7">
    <source>
        <dbReference type="PROSITE" id="PS50042"/>
    </source>
</evidence>
<dbReference type="PROSITE" id="PS51063">
    <property type="entry name" value="HTH_CRP_2"/>
    <property type="match status" value="1"/>
</dbReference>
<keyword evidence="1 6" id="KW-0597">Phosphoprotein</keyword>
<dbReference type="InterPro" id="IPR018490">
    <property type="entry name" value="cNMP-bd_dom_sf"/>
</dbReference>